<dbReference type="PROSITE" id="PS50075">
    <property type="entry name" value="CARRIER"/>
    <property type="match status" value="1"/>
</dbReference>
<feature type="region of interest" description="Disordered" evidence="3">
    <location>
        <begin position="560"/>
        <end position="585"/>
    </location>
</feature>
<accession>A0A4R2IKW4</accession>
<dbReference type="GO" id="GO:0044550">
    <property type="term" value="P:secondary metabolite biosynthetic process"/>
    <property type="evidence" value="ECO:0007669"/>
    <property type="project" value="TreeGrafter"/>
</dbReference>
<dbReference type="Pfam" id="PF00501">
    <property type="entry name" value="AMP-binding"/>
    <property type="match status" value="1"/>
</dbReference>
<feature type="domain" description="Carrier" evidence="4">
    <location>
        <begin position="485"/>
        <end position="560"/>
    </location>
</feature>
<dbReference type="PROSITE" id="PS00455">
    <property type="entry name" value="AMP_BINDING"/>
    <property type="match status" value="1"/>
</dbReference>
<dbReference type="CDD" id="cd05930">
    <property type="entry name" value="A_NRPS"/>
    <property type="match status" value="1"/>
</dbReference>
<dbReference type="SUPFAM" id="SSF47336">
    <property type="entry name" value="ACP-like"/>
    <property type="match status" value="1"/>
</dbReference>
<dbReference type="InterPro" id="IPR000873">
    <property type="entry name" value="AMP-dep_synth/lig_dom"/>
</dbReference>
<dbReference type="EMBL" id="SLWS01000021">
    <property type="protein sequence ID" value="TCO45307.1"/>
    <property type="molecule type" value="Genomic_DNA"/>
</dbReference>
<dbReference type="PANTHER" id="PTHR45527:SF1">
    <property type="entry name" value="FATTY ACID SYNTHASE"/>
    <property type="match status" value="1"/>
</dbReference>
<evidence type="ECO:0000256" key="1">
    <source>
        <dbReference type="ARBA" id="ARBA00022450"/>
    </source>
</evidence>
<dbReference type="Gene3D" id="3.40.50.1820">
    <property type="entry name" value="alpha/beta hydrolase"/>
    <property type="match status" value="1"/>
</dbReference>
<dbReference type="Gene3D" id="2.30.38.10">
    <property type="entry name" value="Luciferase, Domain 3"/>
    <property type="match status" value="1"/>
</dbReference>
<dbReference type="InterPro" id="IPR020806">
    <property type="entry name" value="PKS_PP-bd"/>
</dbReference>
<dbReference type="InterPro" id="IPR009081">
    <property type="entry name" value="PP-bd_ACP"/>
</dbReference>
<dbReference type="InterPro" id="IPR010071">
    <property type="entry name" value="AA_adenyl_dom"/>
</dbReference>
<reference evidence="5 6" key="1">
    <citation type="submission" date="2019-03" db="EMBL/GenBank/DDBJ databases">
        <title>Genomic Encyclopedia of Type Strains, Phase IV (KMG-IV): sequencing the most valuable type-strain genomes for metagenomic binning, comparative biology and taxonomic classification.</title>
        <authorList>
            <person name="Goeker M."/>
        </authorList>
    </citation>
    <scope>NUCLEOTIDE SEQUENCE [LARGE SCALE GENOMIC DNA]</scope>
    <source>
        <strain evidence="5 6">DSM 45934</strain>
    </source>
</reference>
<dbReference type="SMART" id="SM00823">
    <property type="entry name" value="PKS_PP"/>
    <property type="match status" value="1"/>
</dbReference>
<name>A0A4R2IKW4_9PSEU</name>
<proteinExistence type="predicted"/>
<dbReference type="Gene3D" id="3.40.50.980">
    <property type="match status" value="2"/>
</dbReference>
<comment type="caution">
    <text evidence="5">The sequence shown here is derived from an EMBL/GenBank/DDBJ whole genome shotgun (WGS) entry which is preliminary data.</text>
</comment>
<evidence type="ECO:0000256" key="3">
    <source>
        <dbReference type="SAM" id="MobiDB-lite"/>
    </source>
</evidence>
<dbReference type="NCBIfam" id="TIGR01733">
    <property type="entry name" value="AA-adenyl-dom"/>
    <property type="match status" value="1"/>
</dbReference>
<keyword evidence="2" id="KW-0597">Phosphoprotein</keyword>
<dbReference type="AlphaFoldDB" id="A0A4R2IKW4"/>
<feature type="compositionally biased region" description="Basic and acidic residues" evidence="3">
    <location>
        <begin position="567"/>
        <end position="585"/>
    </location>
</feature>
<dbReference type="Proteomes" id="UP000295680">
    <property type="component" value="Unassembled WGS sequence"/>
</dbReference>
<organism evidence="5 6">
    <name type="scientific">Actinocrispum wychmicini</name>
    <dbReference type="NCBI Taxonomy" id="1213861"/>
    <lineage>
        <taxon>Bacteria</taxon>
        <taxon>Bacillati</taxon>
        <taxon>Actinomycetota</taxon>
        <taxon>Actinomycetes</taxon>
        <taxon>Pseudonocardiales</taxon>
        <taxon>Pseudonocardiaceae</taxon>
        <taxon>Actinocrispum</taxon>
    </lineage>
</organism>
<dbReference type="InterPro" id="IPR020845">
    <property type="entry name" value="AMP-binding_CS"/>
</dbReference>
<dbReference type="InterPro" id="IPR025110">
    <property type="entry name" value="AMP-bd_C"/>
</dbReference>
<dbReference type="PANTHER" id="PTHR45527">
    <property type="entry name" value="NONRIBOSOMAL PEPTIDE SYNTHETASE"/>
    <property type="match status" value="1"/>
</dbReference>
<dbReference type="InterPro" id="IPR045851">
    <property type="entry name" value="AMP-bd_C_sf"/>
</dbReference>
<evidence type="ECO:0000256" key="2">
    <source>
        <dbReference type="ARBA" id="ARBA00022553"/>
    </source>
</evidence>
<keyword evidence="1" id="KW-0596">Phosphopantetheine</keyword>
<evidence type="ECO:0000313" key="6">
    <source>
        <dbReference type="Proteomes" id="UP000295680"/>
    </source>
</evidence>
<evidence type="ECO:0000313" key="5">
    <source>
        <dbReference type="EMBL" id="TCO45307.1"/>
    </source>
</evidence>
<gene>
    <name evidence="5" type="ORF">EV192_12171</name>
</gene>
<dbReference type="GO" id="GO:0031177">
    <property type="term" value="F:phosphopantetheine binding"/>
    <property type="evidence" value="ECO:0007669"/>
    <property type="project" value="InterPro"/>
</dbReference>
<sequence>MRVSSVAQTVAHTVAHTVHRVAAERPETLAAADDSGQLSYRELDVAAGRLAARLRAEGVDHGDMVAVVLDRGVDLVVAQVAILRAGATIVPLDPVNPPARLGRMLDRAAPRAIITGHPDRLPTTDTRVLTADWPPGETLEPVPVHPDQLAYVTYTSGSTGEPKGVMITHRSLTATVAWSRDLLGLQPADRNGMTASPGFDVSVLDTFTALTAGASVHAPDGALLTSPADLRNWLRDKEITVTFLPTPVAEPLLEVDWEPDCPLRLLQVGGAVLHRHPRDAVPFQVLNLYGVTEVGVWSTGGLVEPGLTGTPSVGRPVDGAEVLVLDGEVFLGGVGVARGYLGRPGLTADRFVPHPSVPGARLYRTGDRAAWGPGGELEFTGRTDHQVQGSGGVRIELGEIEAALVTYPAVGQAAVTVHEGRIVGYVTGEVDVDELRAHVADQLPRYMVPDDFVVLERFPLTPTGKIDRMGLPAPKGRTSSAPFEPPSTPLQRQLARIWQDVLGVDRVSVHDSFFDIGGNSMSLVRVFGHLTTIASHEVTLVELYQFPTIAGFAEHLEATTEAQAPQRNRDNRARLRRTRLEESRG</sequence>
<keyword evidence="6" id="KW-1185">Reference proteome</keyword>
<dbReference type="GO" id="GO:0043041">
    <property type="term" value="P:amino acid activation for nonribosomal peptide biosynthetic process"/>
    <property type="evidence" value="ECO:0007669"/>
    <property type="project" value="TreeGrafter"/>
</dbReference>
<dbReference type="Pfam" id="PF13193">
    <property type="entry name" value="AMP-binding_C"/>
    <property type="match status" value="1"/>
</dbReference>
<dbReference type="InterPro" id="IPR029058">
    <property type="entry name" value="AB_hydrolase_fold"/>
</dbReference>
<protein>
    <submittedName>
        <fullName evidence="5">Amino acid adenylation domain-containing protein</fullName>
    </submittedName>
</protein>
<dbReference type="InterPro" id="IPR036736">
    <property type="entry name" value="ACP-like_sf"/>
</dbReference>
<dbReference type="Pfam" id="PF00550">
    <property type="entry name" value="PP-binding"/>
    <property type="match status" value="1"/>
</dbReference>
<dbReference type="Gene3D" id="3.30.300.30">
    <property type="match status" value="1"/>
</dbReference>
<dbReference type="GO" id="GO:0005737">
    <property type="term" value="C:cytoplasm"/>
    <property type="evidence" value="ECO:0007669"/>
    <property type="project" value="TreeGrafter"/>
</dbReference>
<evidence type="ECO:0000259" key="4">
    <source>
        <dbReference type="PROSITE" id="PS50075"/>
    </source>
</evidence>
<feature type="region of interest" description="Disordered" evidence="3">
    <location>
        <begin position="466"/>
        <end position="486"/>
    </location>
</feature>
<dbReference type="SUPFAM" id="SSF56801">
    <property type="entry name" value="Acetyl-CoA synthetase-like"/>
    <property type="match status" value="1"/>
</dbReference>